<sequence>MKNFFFLTFVILAIVSCKNEKSDKKVDYAIISGIIKNKPIGELTINSYDRTFSEPIKVADDGSFVDTLKIKTNSYVLFDSKNPVFLRLTKGDNLKIDYDANDFENSLTLSGQGAYVNKYLLAKMKTEKSFLGNRFETYKLNETDFKAKYNDLKNSSLELMNSSEGLDEAFKALEEKDLHYYYLARLNEYENYRRYVTKDDTFNISEDFLNDLDNLDYTNEKDFEFSQNYKGLVNSHYKDLADKLAKNDSIDNDIAFLKTLGSIESEAIKNGLLFDFANNSMSYSKDIDAFYSLYANNSSNSENNLVVKEKYDKLMALAQGRPSPKFFDYVNYKGGTTSLDDLKGKYVYVDVWATWCGPCKREIPYLKEVENKYHDKNIEFVSVSIDKAADSDKWKNMIEDKELGGMQLFADNDWNSKFVKDYQIQGIPRFILIDAEGNIVNANAPRPSDPKLVDLFTELNI</sequence>
<keyword evidence="4" id="KW-0676">Redox-active center</keyword>
<evidence type="ECO:0000256" key="3">
    <source>
        <dbReference type="ARBA" id="ARBA00023157"/>
    </source>
</evidence>
<evidence type="ECO:0000256" key="1">
    <source>
        <dbReference type="ARBA" id="ARBA00004196"/>
    </source>
</evidence>
<protein>
    <recommendedName>
        <fullName evidence="5">Thioredoxin domain-containing protein</fullName>
    </recommendedName>
</protein>
<dbReference type="Proteomes" id="UP001500027">
    <property type="component" value="Unassembled WGS sequence"/>
</dbReference>
<dbReference type="CDD" id="cd02966">
    <property type="entry name" value="TlpA_like_family"/>
    <property type="match status" value="1"/>
</dbReference>
<organism evidence="6 7">
    <name type="scientific">Hyunsoonleella aestuarii</name>
    <dbReference type="NCBI Taxonomy" id="912802"/>
    <lineage>
        <taxon>Bacteria</taxon>
        <taxon>Pseudomonadati</taxon>
        <taxon>Bacteroidota</taxon>
        <taxon>Flavobacteriia</taxon>
        <taxon>Flavobacteriales</taxon>
        <taxon>Flavobacteriaceae</taxon>
    </lineage>
</organism>
<evidence type="ECO:0000313" key="7">
    <source>
        <dbReference type="Proteomes" id="UP001500027"/>
    </source>
</evidence>
<name>A0ABP8EDH7_9FLAO</name>
<accession>A0ABP8EDH7</accession>
<feature type="domain" description="Thioredoxin" evidence="5">
    <location>
        <begin position="317"/>
        <end position="461"/>
    </location>
</feature>
<dbReference type="RefSeq" id="WP_139002669.1">
    <property type="nucleotide sequence ID" value="NZ_BAABAV010000003.1"/>
</dbReference>
<dbReference type="Pfam" id="PF08534">
    <property type="entry name" value="Redoxin"/>
    <property type="match status" value="1"/>
</dbReference>
<keyword evidence="3" id="KW-1015">Disulfide bond</keyword>
<proteinExistence type="predicted"/>
<reference evidence="7" key="1">
    <citation type="journal article" date="2019" name="Int. J. Syst. Evol. Microbiol.">
        <title>The Global Catalogue of Microorganisms (GCM) 10K type strain sequencing project: providing services to taxonomists for standard genome sequencing and annotation.</title>
        <authorList>
            <consortium name="The Broad Institute Genomics Platform"/>
            <consortium name="The Broad Institute Genome Sequencing Center for Infectious Disease"/>
            <person name="Wu L."/>
            <person name="Ma J."/>
        </authorList>
    </citation>
    <scope>NUCLEOTIDE SEQUENCE [LARGE SCALE GENOMIC DNA]</scope>
    <source>
        <strain evidence="7">JCM 17452</strain>
    </source>
</reference>
<gene>
    <name evidence="6" type="ORF">GCM10022257_24030</name>
</gene>
<dbReference type="InterPro" id="IPR013766">
    <property type="entry name" value="Thioredoxin_domain"/>
</dbReference>
<dbReference type="InterPro" id="IPR013740">
    <property type="entry name" value="Redoxin"/>
</dbReference>
<dbReference type="PROSITE" id="PS51352">
    <property type="entry name" value="THIOREDOXIN_2"/>
    <property type="match status" value="1"/>
</dbReference>
<evidence type="ECO:0000259" key="5">
    <source>
        <dbReference type="PROSITE" id="PS51352"/>
    </source>
</evidence>
<evidence type="ECO:0000313" key="6">
    <source>
        <dbReference type="EMBL" id="GAA4270302.1"/>
    </source>
</evidence>
<dbReference type="PANTHER" id="PTHR42852">
    <property type="entry name" value="THIOL:DISULFIDE INTERCHANGE PROTEIN DSBE"/>
    <property type="match status" value="1"/>
</dbReference>
<dbReference type="Gene3D" id="3.40.30.10">
    <property type="entry name" value="Glutaredoxin"/>
    <property type="match status" value="1"/>
</dbReference>
<dbReference type="PROSITE" id="PS51257">
    <property type="entry name" value="PROKAR_LIPOPROTEIN"/>
    <property type="match status" value="1"/>
</dbReference>
<comment type="caution">
    <text evidence="6">The sequence shown here is derived from an EMBL/GenBank/DDBJ whole genome shotgun (WGS) entry which is preliminary data.</text>
</comment>
<dbReference type="InterPro" id="IPR050553">
    <property type="entry name" value="Thioredoxin_ResA/DsbE_sf"/>
</dbReference>
<dbReference type="SUPFAM" id="SSF52833">
    <property type="entry name" value="Thioredoxin-like"/>
    <property type="match status" value="1"/>
</dbReference>
<keyword evidence="7" id="KW-1185">Reference proteome</keyword>
<evidence type="ECO:0000256" key="2">
    <source>
        <dbReference type="ARBA" id="ARBA00022748"/>
    </source>
</evidence>
<keyword evidence="2" id="KW-0201">Cytochrome c-type biogenesis</keyword>
<comment type="subcellular location">
    <subcellularLocation>
        <location evidence="1">Cell envelope</location>
    </subcellularLocation>
</comment>
<dbReference type="InterPro" id="IPR036249">
    <property type="entry name" value="Thioredoxin-like_sf"/>
</dbReference>
<dbReference type="PANTHER" id="PTHR42852:SF6">
    <property type="entry name" value="THIOL:DISULFIDE INTERCHANGE PROTEIN DSBE"/>
    <property type="match status" value="1"/>
</dbReference>
<evidence type="ECO:0000256" key="4">
    <source>
        <dbReference type="ARBA" id="ARBA00023284"/>
    </source>
</evidence>
<dbReference type="EMBL" id="BAABAV010000003">
    <property type="protein sequence ID" value="GAA4270302.1"/>
    <property type="molecule type" value="Genomic_DNA"/>
</dbReference>